<dbReference type="Pfam" id="PF13639">
    <property type="entry name" value="zf-RING_2"/>
    <property type="match status" value="1"/>
</dbReference>
<dbReference type="SMART" id="SM00487">
    <property type="entry name" value="DEXDc"/>
    <property type="match status" value="1"/>
</dbReference>
<feature type="domain" description="Helicase C-terminal" evidence="9">
    <location>
        <begin position="1161"/>
        <end position="1316"/>
    </location>
</feature>
<dbReference type="CDD" id="cd18793">
    <property type="entry name" value="SF2_C_SNF"/>
    <property type="match status" value="1"/>
</dbReference>
<dbReference type="InterPro" id="IPR050628">
    <property type="entry name" value="SNF2_RAD54_helicase_TF"/>
</dbReference>
<evidence type="ECO:0000256" key="3">
    <source>
        <dbReference type="ARBA" id="ARBA00022806"/>
    </source>
</evidence>
<dbReference type="EMBL" id="GG662449">
    <property type="protein sequence ID" value="EAS04211.2"/>
    <property type="molecule type" value="Genomic_DNA"/>
</dbReference>
<dbReference type="InParanoid" id="I7MI98"/>
<dbReference type="SUPFAM" id="SSF57850">
    <property type="entry name" value="RING/U-box"/>
    <property type="match status" value="1"/>
</dbReference>
<evidence type="ECO:0000313" key="11">
    <source>
        <dbReference type="Proteomes" id="UP000009168"/>
    </source>
</evidence>
<dbReference type="PANTHER" id="PTHR45626:SF22">
    <property type="entry name" value="DNA REPAIR PROTEIN RAD5"/>
    <property type="match status" value="1"/>
</dbReference>
<dbReference type="InterPro" id="IPR027417">
    <property type="entry name" value="P-loop_NTPase"/>
</dbReference>
<evidence type="ECO:0000256" key="5">
    <source>
        <dbReference type="PROSITE-ProRule" id="PRU00175"/>
    </source>
</evidence>
<dbReference type="GO" id="GO:0006281">
    <property type="term" value="P:DNA repair"/>
    <property type="evidence" value="ECO:0007669"/>
    <property type="project" value="TreeGrafter"/>
</dbReference>
<evidence type="ECO:0000259" key="9">
    <source>
        <dbReference type="PROSITE" id="PS51194"/>
    </source>
</evidence>
<dbReference type="Pfam" id="PF00271">
    <property type="entry name" value="Helicase_C"/>
    <property type="match status" value="1"/>
</dbReference>
<keyword evidence="5" id="KW-0479">Metal-binding</keyword>
<keyword evidence="5" id="KW-0862">Zinc</keyword>
<keyword evidence="11" id="KW-1185">Reference proteome</keyword>
<keyword evidence="5" id="KW-0863">Zinc-finger</keyword>
<gene>
    <name evidence="10" type="ORF">TTHERM_00298220</name>
</gene>
<dbReference type="InterPro" id="IPR049730">
    <property type="entry name" value="SNF2/RAD54-like_C"/>
</dbReference>
<dbReference type="GO" id="GO:0016787">
    <property type="term" value="F:hydrolase activity"/>
    <property type="evidence" value="ECO:0007669"/>
    <property type="project" value="UniProtKB-KW"/>
</dbReference>
<evidence type="ECO:0000313" key="10">
    <source>
        <dbReference type="EMBL" id="EAS04211.2"/>
    </source>
</evidence>
<dbReference type="InterPro" id="IPR013083">
    <property type="entry name" value="Znf_RING/FYVE/PHD"/>
</dbReference>
<evidence type="ECO:0000256" key="2">
    <source>
        <dbReference type="ARBA" id="ARBA00022801"/>
    </source>
</evidence>
<keyword evidence="4" id="KW-0067">ATP-binding</keyword>
<dbReference type="OrthoDB" id="448448at2759"/>
<dbReference type="PROSITE" id="PS50089">
    <property type="entry name" value="ZF_RING_2"/>
    <property type="match status" value="1"/>
</dbReference>
<dbReference type="Gene3D" id="3.40.50.300">
    <property type="entry name" value="P-loop containing nucleotide triphosphate hydrolases"/>
    <property type="match status" value="1"/>
</dbReference>
<dbReference type="CDD" id="cd16448">
    <property type="entry name" value="RING-H2"/>
    <property type="match status" value="1"/>
</dbReference>
<feature type="compositionally biased region" description="Low complexity" evidence="6">
    <location>
        <begin position="455"/>
        <end position="464"/>
    </location>
</feature>
<dbReference type="GO" id="GO:0008270">
    <property type="term" value="F:zinc ion binding"/>
    <property type="evidence" value="ECO:0007669"/>
    <property type="project" value="UniProtKB-KW"/>
</dbReference>
<keyword evidence="3" id="KW-0347">Helicase</keyword>
<dbReference type="GO" id="GO:0005634">
    <property type="term" value="C:nucleus"/>
    <property type="evidence" value="ECO:0007669"/>
    <property type="project" value="TreeGrafter"/>
</dbReference>
<keyword evidence="2" id="KW-0378">Hydrolase</keyword>
<dbReference type="InterPro" id="IPR001841">
    <property type="entry name" value="Znf_RING"/>
</dbReference>
<name>I7MI98_TETTS</name>
<dbReference type="CDD" id="cd18008">
    <property type="entry name" value="DEXDc_SHPRH-like"/>
    <property type="match status" value="1"/>
</dbReference>
<proteinExistence type="predicted"/>
<dbReference type="GO" id="GO:0008094">
    <property type="term" value="F:ATP-dependent activity, acting on DNA"/>
    <property type="evidence" value="ECO:0007669"/>
    <property type="project" value="TreeGrafter"/>
</dbReference>
<dbReference type="SMART" id="SM00490">
    <property type="entry name" value="HELICc"/>
    <property type="match status" value="1"/>
</dbReference>
<evidence type="ECO:0000256" key="1">
    <source>
        <dbReference type="ARBA" id="ARBA00022741"/>
    </source>
</evidence>
<dbReference type="KEGG" id="tet:TTHERM_00298220"/>
<feature type="domain" description="Helicase ATP-binding" evidence="8">
    <location>
        <begin position="637"/>
        <end position="851"/>
    </location>
</feature>
<dbReference type="GO" id="GO:0005524">
    <property type="term" value="F:ATP binding"/>
    <property type="evidence" value="ECO:0007669"/>
    <property type="project" value="UniProtKB-KW"/>
</dbReference>
<dbReference type="InterPro" id="IPR000330">
    <property type="entry name" value="SNF2_N"/>
</dbReference>
<reference evidence="11" key="1">
    <citation type="journal article" date="2006" name="PLoS Biol.">
        <title>Macronuclear genome sequence of the ciliate Tetrahymena thermophila, a model eukaryote.</title>
        <authorList>
            <person name="Eisen J.A."/>
            <person name="Coyne R.S."/>
            <person name="Wu M."/>
            <person name="Wu D."/>
            <person name="Thiagarajan M."/>
            <person name="Wortman J.R."/>
            <person name="Badger J.H."/>
            <person name="Ren Q."/>
            <person name="Amedeo P."/>
            <person name="Jones K.M."/>
            <person name="Tallon L.J."/>
            <person name="Delcher A.L."/>
            <person name="Salzberg S.L."/>
            <person name="Silva J.C."/>
            <person name="Haas B.J."/>
            <person name="Majoros W.H."/>
            <person name="Farzad M."/>
            <person name="Carlton J.M."/>
            <person name="Smith R.K. Jr."/>
            <person name="Garg J."/>
            <person name="Pearlman R.E."/>
            <person name="Karrer K.M."/>
            <person name="Sun L."/>
            <person name="Manning G."/>
            <person name="Elde N.C."/>
            <person name="Turkewitz A.P."/>
            <person name="Asai D.J."/>
            <person name="Wilkes D.E."/>
            <person name="Wang Y."/>
            <person name="Cai H."/>
            <person name="Collins K."/>
            <person name="Stewart B.A."/>
            <person name="Lee S.R."/>
            <person name="Wilamowska K."/>
            <person name="Weinberg Z."/>
            <person name="Ruzzo W.L."/>
            <person name="Wloga D."/>
            <person name="Gaertig J."/>
            <person name="Frankel J."/>
            <person name="Tsao C.-C."/>
            <person name="Gorovsky M.A."/>
            <person name="Keeling P.J."/>
            <person name="Waller R.F."/>
            <person name="Patron N.J."/>
            <person name="Cherry J.M."/>
            <person name="Stover N.A."/>
            <person name="Krieger C.J."/>
            <person name="del Toro C."/>
            <person name="Ryder H.F."/>
            <person name="Williamson S.C."/>
            <person name="Barbeau R.A."/>
            <person name="Hamilton E.P."/>
            <person name="Orias E."/>
        </authorList>
    </citation>
    <scope>NUCLEOTIDE SEQUENCE [LARGE SCALE GENOMIC DNA]</scope>
    <source>
        <strain evidence="11">SB210</strain>
    </source>
</reference>
<dbReference type="Proteomes" id="UP000009168">
    <property type="component" value="Unassembled WGS sequence"/>
</dbReference>
<dbReference type="RefSeq" id="XP_001024456.2">
    <property type="nucleotide sequence ID" value="XM_001024456.2"/>
</dbReference>
<dbReference type="Gene3D" id="3.40.50.10810">
    <property type="entry name" value="Tandem AAA-ATPase domain"/>
    <property type="match status" value="1"/>
</dbReference>
<dbReference type="Pfam" id="PF00176">
    <property type="entry name" value="SNF2-rel_dom"/>
    <property type="match status" value="1"/>
</dbReference>
<feature type="compositionally biased region" description="Acidic residues" evidence="6">
    <location>
        <begin position="465"/>
        <end position="484"/>
    </location>
</feature>
<dbReference type="GO" id="GO:0004386">
    <property type="term" value="F:helicase activity"/>
    <property type="evidence" value="ECO:0007669"/>
    <property type="project" value="UniProtKB-KW"/>
</dbReference>
<keyword evidence="1" id="KW-0547">Nucleotide-binding</keyword>
<organism evidence="10 11">
    <name type="scientific">Tetrahymena thermophila (strain SB210)</name>
    <dbReference type="NCBI Taxonomy" id="312017"/>
    <lineage>
        <taxon>Eukaryota</taxon>
        <taxon>Sar</taxon>
        <taxon>Alveolata</taxon>
        <taxon>Ciliophora</taxon>
        <taxon>Intramacronucleata</taxon>
        <taxon>Oligohymenophorea</taxon>
        <taxon>Hymenostomatida</taxon>
        <taxon>Tetrahymenina</taxon>
        <taxon>Tetrahymenidae</taxon>
        <taxon>Tetrahymena</taxon>
    </lineage>
</organism>
<evidence type="ECO:0000259" key="8">
    <source>
        <dbReference type="PROSITE" id="PS51192"/>
    </source>
</evidence>
<evidence type="ECO:0000256" key="4">
    <source>
        <dbReference type="ARBA" id="ARBA00022840"/>
    </source>
</evidence>
<dbReference type="Gene3D" id="3.30.40.10">
    <property type="entry name" value="Zinc/RING finger domain, C3HC4 (zinc finger)"/>
    <property type="match status" value="1"/>
</dbReference>
<dbReference type="PROSITE" id="PS51192">
    <property type="entry name" value="HELICASE_ATP_BIND_1"/>
    <property type="match status" value="1"/>
</dbReference>
<sequence length="1381" mass="162667">MDRFLPLTISKTYNIDQAVVEKIIKEKELKSRQEIMNFFALNKDKIQTLFQDNQIESIINEEFMDTQNIVLKQIPNLIVSKYQKANQDIIQSYCNLMRELFPKQQDLFNDISQNQLIWPKYIGSLLIPVEVSDLPSNLQANQELCINFGAFELDTKEVQYAKKKYIFNVNIESLYILIYTKRKEYLGKIDHRFFFIWNILNTIQFANFRLFVHKIESKNCLQIRFDVFVTEKICSLYAEHKEEDKNVFNKETLKEMSMEDQKKLVMRKYASESIKVMKAFLYVKETIPAILTPIERSLDLLGGIQYRMQQRQSQGPLFSFIPSKLVIKPGLLGYYSDQAQQAQNQNQQQNEQQKIITMLNQAEKAGQDNFLKDMKERDLEIQQINQIEEEFKINESEIIKNKNDQNAQNQKQKVDIQNGATNKCKDPKKAKFKNGKQSDQVNKENKMMPTEEQEIQNSSSNISSEENDNIEEENDNEDDEDDEKDNQIDQENCENNFDVFEGEEFLRNLDPNYDNNQENLWQEIPDGINRVSSSTSSTTLNSDIGSLLGVNDQQITDYFNLQNPPSLFQTSLFEYQQQALTWMLYKEKALTFEEAARPEIQERPRQLNEFWCELLFLDGSLMYFNEYSQSFSHRFQKSEANLQNGGILADEMGLGKTVMALSLIASNLPKIDHKSNPLIIGINDQVKKKVKKNKNQKEAQDMVEAFEQKKKQGLIRAGTLIILPLSVLTQWCNEVNRHFKKSSLFYFEYYDSKSRSSPILHLYDIVFTTYNILGMEYKNYFIAGAPQKTNLFNYYWHRIILDEAHTIKGKGNNCSKGAYNLQAENRWCMTGTPIHNCFDDLYSLIYFLKYDTFQDYYWWNKHINNCENKEEVFKLLQNILRPILLRRTKKSKYNDGSSIIKIPKKTQKILLIPFKKAERQIYDTLQRQSQKVLKNILIDKNQFSSNYLHIFSIMTKLRQMCDHSMLMLNKIPMIKIKQQIDTLEQQIAKNESTSITEMQAYNIFISKIVDNIMNDNDIYQFNANNQQRQQQQQNNYIQQRQQNIQFKAQVQQSLIKKDLTECFCTEPYEQEVALLQCGHFFHMNCIQEMFRVQQNQNIVPNCPMCRVPFEENQINKINFQQIKEESKELEAKIKQQVIQQVKDKKEKLKILKVLSPDNSSKLQIIVKEVKKVQQMKEKVIIYSQFLSFLTYLQKVLNDRDVRYTRLDGTMNKKDRATAIKTFSEQSEFTAILISLKAGAFGLNLVAANHVFICDPWYNPAIEEQAIERCHRIGQTKRVQVINFIMESSIEERILQCQKKKRSLIQNTLYIQKNNLSELEKEQEIQAKMKEIRYIIGFDEDENQEEKNMTKMDEEENIKEIKNQMYDDFDDGEETIVKEIDV</sequence>
<feature type="domain" description="RING-type" evidence="7">
    <location>
        <begin position="1064"/>
        <end position="1106"/>
    </location>
</feature>
<protein>
    <submittedName>
        <fullName evidence="10">SNF2 family amine-terminal protein</fullName>
    </submittedName>
</protein>
<dbReference type="InterPro" id="IPR014001">
    <property type="entry name" value="Helicase_ATP-bd"/>
</dbReference>
<dbReference type="InterPro" id="IPR001650">
    <property type="entry name" value="Helicase_C-like"/>
</dbReference>
<dbReference type="STRING" id="312017.I7MI98"/>
<dbReference type="eggNOG" id="KOG1001">
    <property type="taxonomic scope" value="Eukaryota"/>
</dbReference>
<evidence type="ECO:0000256" key="6">
    <source>
        <dbReference type="SAM" id="MobiDB-lite"/>
    </source>
</evidence>
<accession>I7MI98</accession>
<dbReference type="PROSITE" id="PS51194">
    <property type="entry name" value="HELICASE_CTER"/>
    <property type="match status" value="1"/>
</dbReference>
<dbReference type="GeneID" id="7823144"/>
<feature type="region of interest" description="Disordered" evidence="6">
    <location>
        <begin position="402"/>
        <end position="495"/>
    </location>
</feature>
<dbReference type="PANTHER" id="PTHR45626">
    <property type="entry name" value="TRANSCRIPTION TERMINATION FACTOR 2-RELATED"/>
    <property type="match status" value="1"/>
</dbReference>
<evidence type="ECO:0000259" key="7">
    <source>
        <dbReference type="PROSITE" id="PS50089"/>
    </source>
</evidence>
<dbReference type="InterPro" id="IPR038718">
    <property type="entry name" value="SNF2-like_sf"/>
</dbReference>
<dbReference type="SUPFAM" id="SSF52540">
    <property type="entry name" value="P-loop containing nucleoside triphosphate hydrolases"/>
    <property type="match status" value="2"/>
</dbReference>